<dbReference type="PANTHER" id="PTHR45718:SF4">
    <property type="entry name" value="TRANSCRIPTIONAL ACTIVATOR CUBITUS INTERRUPTUS"/>
    <property type="match status" value="1"/>
</dbReference>
<dbReference type="SUPFAM" id="SSF57667">
    <property type="entry name" value="beta-beta-alpha zinc fingers"/>
    <property type="match status" value="2"/>
</dbReference>
<evidence type="ECO:0000313" key="11">
    <source>
        <dbReference type="Proteomes" id="UP000298663"/>
    </source>
</evidence>
<evidence type="ECO:0000256" key="8">
    <source>
        <dbReference type="SAM" id="MobiDB-lite"/>
    </source>
</evidence>
<dbReference type="AlphaFoldDB" id="A0A4U5P172"/>
<evidence type="ECO:0000256" key="3">
    <source>
        <dbReference type="ARBA" id="ARBA00022737"/>
    </source>
</evidence>
<dbReference type="InterPro" id="IPR056436">
    <property type="entry name" value="Znf-C2H2_ZIC1-5/GLI1-3-like"/>
</dbReference>
<organism evidence="10 11">
    <name type="scientific">Steinernema carpocapsae</name>
    <name type="common">Entomopathogenic nematode</name>
    <dbReference type="NCBI Taxonomy" id="34508"/>
    <lineage>
        <taxon>Eukaryota</taxon>
        <taxon>Metazoa</taxon>
        <taxon>Ecdysozoa</taxon>
        <taxon>Nematoda</taxon>
        <taxon>Chromadorea</taxon>
        <taxon>Rhabditida</taxon>
        <taxon>Tylenchina</taxon>
        <taxon>Panagrolaimomorpha</taxon>
        <taxon>Strongyloidoidea</taxon>
        <taxon>Steinernematidae</taxon>
        <taxon>Steinernema</taxon>
    </lineage>
</organism>
<dbReference type="GO" id="GO:0000981">
    <property type="term" value="F:DNA-binding transcription factor activity, RNA polymerase II-specific"/>
    <property type="evidence" value="ECO:0007669"/>
    <property type="project" value="TreeGrafter"/>
</dbReference>
<evidence type="ECO:0000256" key="1">
    <source>
        <dbReference type="ARBA" id="ARBA00004123"/>
    </source>
</evidence>
<feature type="domain" description="C2H2-type" evidence="9">
    <location>
        <begin position="133"/>
        <end position="160"/>
    </location>
</feature>
<dbReference type="GO" id="GO:0000978">
    <property type="term" value="F:RNA polymerase II cis-regulatory region sequence-specific DNA binding"/>
    <property type="evidence" value="ECO:0007669"/>
    <property type="project" value="TreeGrafter"/>
</dbReference>
<evidence type="ECO:0000256" key="4">
    <source>
        <dbReference type="ARBA" id="ARBA00022771"/>
    </source>
</evidence>
<reference evidence="10 11" key="2">
    <citation type="journal article" date="2019" name="G3 (Bethesda)">
        <title>Hybrid Assembly of the Genome of the Entomopathogenic Nematode Steinernema carpocapsae Identifies the X-Chromosome.</title>
        <authorList>
            <person name="Serra L."/>
            <person name="Macchietto M."/>
            <person name="Macias-Munoz A."/>
            <person name="McGill C.J."/>
            <person name="Rodriguez I.M."/>
            <person name="Rodriguez B."/>
            <person name="Murad R."/>
            <person name="Mortazavi A."/>
        </authorList>
    </citation>
    <scope>NUCLEOTIDE SEQUENCE [LARGE SCALE GENOMIC DNA]</scope>
    <source>
        <strain evidence="10 11">ALL</strain>
    </source>
</reference>
<dbReference type="STRING" id="34508.A0A4U5P172"/>
<reference evidence="10 11" key="1">
    <citation type="journal article" date="2015" name="Genome Biol.">
        <title>Comparative genomics of Steinernema reveals deeply conserved gene regulatory networks.</title>
        <authorList>
            <person name="Dillman A.R."/>
            <person name="Macchietto M."/>
            <person name="Porter C.F."/>
            <person name="Rogers A."/>
            <person name="Williams B."/>
            <person name="Antoshechkin I."/>
            <person name="Lee M.M."/>
            <person name="Goodwin Z."/>
            <person name="Lu X."/>
            <person name="Lewis E.E."/>
            <person name="Goodrich-Blair H."/>
            <person name="Stock S.P."/>
            <person name="Adams B.J."/>
            <person name="Sternberg P.W."/>
            <person name="Mortazavi A."/>
        </authorList>
    </citation>
    <scope>NUCLEOTIDE SEQUENCE [LARGE SCALE GENOMIC DNA]</scope>
    <source>
        <strain evidence="10 11">ALL</strain>
    </source>
</reference>
<dbReference type="Pfam" id="PF00096">
    <property type="entry name" value="zf-C2H2"/>
    <property type="match status" value="3"/>
</dbReference>
<dbReference type="GO" id="GO:0008270">
    <property type="term" value="F:zinc ion binding"/>
    <property type="evidence" value="ECO:0007669"/>
    <property type="project" value="UniProtKB-KW"/>
</dbReference>
<keyword evidence="6" id="KW-0539">Nucleus</keyword>
<keyword evidence="2" id="KW-0479">Metal-binding</keyword>
<evidence type="ECO:0000313" key="10">
    <source>
        <dbReference type="EMBL" id="TKR89716.1"/>
    </source>
</evidence>
<evidence type="ECO:0000256" key="2">
    <source>
        <dbReference type="ARBA" id="ARBA00022723"/>
    </source>
</evidence>
<comment type="caution">
    <text evidence="10">The sequence shown here is derived from an EMBL/GenBank/DDBJ whole genome shotgun (WGS) entry which is preliminary data.</text>
</comment>
<dbReference type="OrthoDB" id="8918594at2759"/>
<name>A0A4U5P172_STECR</name>
<dbReference type="SMART" id="SM00355">
    <property type="entry name" value="ZnF_C2H2"/>
    <property type="match status" value="4"/>
</dbReference>
<dbReference type="Gene3D" id="3.30.160.60">
    <property type="entry name" value="Classic Zinc Finger"/>
    <property type="match status" value="4"/>
</dbReference>
<gene>
    <name evidence="10" type="ORF">L596_013777</name>
</gene>
<feature type="domain" description="C2H2-type" evidence="9">
    <location>
        <begin position="71"/>
        <end position="101"/>
    </location>
</feature>
<dbReference type="InterPro" id="IPR013087">
    <property type="entry name" value="Znf_C2H2_type"/>
</dbReference>
<keyword evidence="4 7" id="KW-0863">Zinc-finger</keyword>
<dbReference type="InterPro" id="IPR043359">
    <property type="entry name" value="GLI-like"/>
</dbReference>
<accession>A0A4U5P172</accession>
<dbReference type="PANTHER" id="PTHR45718">
    <property type="entry name" value="TRANSCRIPTIONAL ACTIVATOR CUBITUS INTERRUPTUS"/>
    <property type="match status" value="1"/>
</dbReference>
<dbReference type="PROSITE" id="PS00028">
    <property type="entry name" value="ZINC_FINGER_C2H2_1"/>
    <property type="match status" value="3"/>
</dbReference>
<dbReference type="EMBL" id="AZBU02000003">
    <property type="protein sequence ID" value="TKR89716.1"/>
    <property type="molecule type" value="Genomic_DNA"/>
</dbReference>
<proteinExistence type="predicted"/>
<evidence type="ECO:0000259" key="9">
    <source>
        <dbReference type="PROSITE" id="PS50157"/>
    </source>
</evidence>
<dbReference type="InterPro" id="IPR036236">
    <property type="entry name" value="Znf_C2H2_sf"/>
</dbReference>
<dbReference type="GO" id="GO:0005634">
    <property type="term" value="C:nucleus"/>
    <property type="evidence" value="ECO:0007669"/>
    <property type="project" value="UniProtKB-SubCell"/>
</dbReference>
<keyword evidence="3" id="KW-0677">Repeat</keyword>
<comment type="subcellular location">
    <subcellularLocation>
        <location evidence="1">Nucleus</location>
    </subcellularLocation>
</comment>
<sequence length="279" mass="32323">MHICLWDECISPPLSSVQTLHDHVLDAHIDKTAVNWSFACRWENCMRVHEPFKFHYQLDCHLRGHTGLKPYVCEVPGCGVSYARRENLKTHKISIHEGEKPFLCSRIGCGRGFTNRSDMLKHEKRVHDQHRYFTCTFCPKQYTDGSTLRKHMLTHGADAYMGWKRARAEERYFIKRQRQEEEEMDLLPEEPSQMVTKEPLDVFTSPNPSEEAKEEPIDVVTREVATPEASKKAAREENNNVLVVHGKSVEYATCASDTDSEQGDEDSYHPSYDFTTWDD</sequence>
<protein>
    <recommendedName>
        <fullName evidence="9">C2H2-type domain-containing protein</fullName>
    </recommendedName>
</protein>
<dbReference type="Proteomes" id="UP000298663">
    <property type="component" value="Unassembled WGS sequence"/>
</dbReference>
<keyword evidence="5" id="KW-0862">Zinc</keyword>
<evidence type="ECO:0000256" key="6">
    <source>
        <dbReference type="ARBA" id="ARBA00023242"/>
    </source>
</evidence>
<feature type="region of interest" description="Disordered" evidence="8">
    <location>
        <begin position="254"/>
        <end position="279"/>
    </location>
</feature>
<dbReference type="PROSITE" id="PS50157">
    <property type="entry name" value="ZINC_FINGER_C2H2_2"/>
    <property type="match status" value="3"/>
</dbReference>
<evidence type="ECO:0000256" key="7">
    <source>
        <dbReference type="PROSITE-ProRule" id="PRU00042"/>
    </source>
</evidence>
<evidence type="ECO:0000256" key="5">
    <source>
        <dbReference type="ARBA" id="ARBA00022833"/>
    </source>
</evidence>
<feature type="domain" description="C2H2-type" evidence="9">
    <location>
        <begin position="102"/>
        <end position="132"/>
    </location>
</feature>
<keyword evidence="11" id="KW-1185">Reference proteome</keyword>
<dbReference type="Pfam" id="PF23561">
    <property type="entry name" value="zf-C2H2_15"/>
    <property type="match status" value="1"/>
</dbReference>